<gene>
    <name evidence="2" type="ORF">F8M41_024766</name>
</gene>
<keyword evidence="3" id="KW-1185">Reference proteome</keyword>
<evidence type="ECO:0000313" key="2">
    <source>
        <dbReference type="EMBL" id="KAF0474156.1"/>
    </source>
</evidence>
<dbReference type="InterPro" id="IPR000477">
    <property type="entry name" value="RT_dom"/>
</dbReference>
<dbReference type="Pfam" id="PF00078">
    <property type="entry name" value="RVT_1"/>
    <property type="match status" value="1"/>
</dbReference>
<dbReference type="Gene3D" id="3.30.70.270">
    <property type="match status" value="1"/>
</dbReference>
<accession>A0A8H3XJM6</accession>
<evidence type="ECO:0000313" key="3">
    <source>
        <dbReference type="Proteomes" id="UP000439903"/>
    </source>
</evidence>
<evidence type="ECO:0000259" key="1">
    <source>
        <dbReference type="PROSITE" id="PS50878"/>
    </source>
</evidence>
<reference evidence="2 3" key="1">
    <citation type="journal article" date="2019" name="Environ. Microbiol.">
        <title>At the nexus of three kingdoms: the genome of the mycorrhizal fungus Gigaspora margarita provides insights into plant, endobacterial and fungal interactions.</title>
        <authorList>
            <person name="Venice F."/>
            <person name="Ghignone S."/>
            <person name="Salvioli di Fossalunga A."/>
            <person name="Amselem J."/>
            <person name="Novero M."/>
            <person name="Xianan X."/>
            <person name="Sedzielewska Toro K."/>
            <person name="Morin E."/>
            <person name="Lipzen A."/>
            <person name="Grigoriev I.V."/>
            <person name="Henrissat B."/>
            <person name="Martin F.M."/>
            <person name="Bonfante P."/>
        </authorList>
    </citation>
    <scope>NUCLEOTIDE SEQUENCE [LARGE SCALE GENOMIC DNA]</scope>
    <source>
        <strain evidence="2 3">BEG34</strain>
    </source>
</reference>
<dbReference type="InterPro" id="IPR043502">
    <property type="entry name" value="DNA/RNA_pol_sf"/>
</dbReference>
<dbReference type="InterPro" id="IPR043128">
    <property type="entry name" value="Rev_trsase/Diguanyl_cyclase"/>
</dbReference>
<dbReference type="SUPFAM" id="SSF56672">
    <property type="entry name" value="DNA/RNA polymerases"/>
    <property type="match status" value="1"/>
</dbReference>
<feature type="domain" description="Reverse transcriptase" evidence="1">
    <location>
        <begin position="1"/>
        <end position="160"/>
    </location>
</feature>
<dbReference type="EMBL" id="WTPW01000857">
    <property type="protein sequence ID" value="KAF0474156.1"/>
    <property type="molecule type" value="Genomic_DNA"/>
</dbReference>
<protein>
    <submittedName>
        <fullName evidence="2">Transposon Ty3-G Gag-Pol polyprotein</fullName>
    </submittedName>
</protein>
<dbReference type="InterPro" id="IPR052055">
    <property type="entry name" value="Hepadnavirus_pol/RT"/>
</dbReference>
<proteinExistence type="predicted"/>
<dbReference type="AlphaFoldDB" id="A0A8H3XJM6"/>
<dbReference type="PROSITE" id="PS50878">
    <property type="entry name" value="RT_POL"/>
    <property type="match status" value="1"/>
</dbReference>
<dbReference type="OrthoDB" id="2274680at2759"/>
<comment type="caution">
    <text evidence="2">The sequence shown here is derived from an EMBL/GenBank/DDBJ whole genome shotgun (WGS) entry which is preliminary data.</text>
</comment>
<dbReference type="Proteomes" id="UP000439903">
    <property type="component" value="Unassembled WGS sequence"/>
</dbReference>
<organism evidence="2 3">
    <name type="scientific">Gigaspora margarita</name>
    <dbReference type="NCBI Taxonomy" id="4874"/>
    <lineage>
        <taxon>Eukaryota</taxon>
        <taxon>Fungi</taxon>
        <taxon>Fungi incertae sedis</taxon>
        <taxon>Mucoromycota</taxon>
        <taxon>Glomeromycotina</taxon>
        <taxon>Glomeromycetes</taxon>
        <taxon>Diversisporales</taxon>
        <taxon>Gigasporaceae</taxon>
        <taxon>Gigaspora</taxon>
    </lineage>
</organism>
<sequence>MRRPTNFDTTQPFGGRLKDYTDEWLENFGYQLATKIVQWGYKPIWNSYPPLSTPPISPQHYISDFDAMEQEISRLLDEGIIRRAWTFITVLQPIIELIRSSGIRIVAYYDDLLIFSRTRREASRRRDFVIDLLESHGFIINERKSQLTPRRSIEYLGYVINSVQMMIAAPEEKIEKLRDECINIYNQHFIQLRSLTSLISKLYNIVKDPECTRELRRDERSHQRRNQNSRIQLSQRARQELEDWIDNIEEWNGYFIITT</sequence>
<dbReference type="PANTHER" id="PTHR33050:SF7">
    <property type="entry name" value="RIBONUCLEASE H"/>
    <property type="match status" value="1"/>
</dbReference>
<dbReference type="PANTHER" id="PTHR33050">
    <property type="entry name" value="REVERSE TRANSCRIPTASE DOMAIN-CONTAINING PROTEIN"/>
    <property type="match status" value="1"/>
</dbReference>
<name>A0A8H3XJM6_GIGMA</name>